<name>A0ABU2FGC3_9EURY</name>
<dbReference type="Proteomes" id="UP001259659">
    <property type="component" value="Unassembled WGS sequence"/>
</dbReference>
<evidence type="ECO:0000313" key="3">
    <source>
        <dbReference type="Proteomes" id="UP001259659"/>
    </source>
</evidence>
<proteinExistence type="predicted"/>
<feature type="region of interest" description="Disordered" evidence="1">
    <location>
        <begin position="1"/>
        <end position="26"/>
    </location>
</feature>
<protein>
    <recommendedName>
        <fullName evidence="4">DUF2795 domain-containing protein</fullName>
    </recommendedName>
</protein>
<feature type="region of interest" description="Disordered" evidence="1">
    <location>
        <begin position="84"/>
        <end position="116"/>
    </location>
</feature>
<dbReference type="RefSeq" id="WP_310921111.1">
    <property type="nucleotide sequence ID" value="NZ_JAMQON010000006.1"/>
</dbReference>
<comment type="caution">
    <text evidence="2">The sequence shown here is derived from an EMBL/GenBank/DDBJ whole genome shotgun (WGS) entry which is preliminary data.</text>
</comment>
<keyword evidence="3" id="KW-1185">Reference proteome</keyword>
<feature type="compositionally biased region" description="Acidic residues" evidence="1">
    <location>
        <begin position="103"/>
        <end position="116"/>
    </location>
</feature>
<dbReference type="InterPro" id="IPR043899">
    <property type="entry name" value="DUF5789"/>
</dbReference>
<evidence type="ECO:0000256" key="1">
    <source>
        <dbReference type="SAM" id="MobiDB-lite"/>
    </source>
</evidence>
<sequence length="116" mass="12678">MTNDQTGGDSREQGVEFGGLMDQLRDHDYPTTLEQLLEEYGQAELELADGSETLDSVLSEQSESSGEVRYESAEEVHQSVLNMVGDRAVGRADYSDRGGSLQDEVEEGETDGDQSL</sequence>
<gene>
    <name evidence="2" type="ORF">NDI56_18000</name>
</gene>
<accession>A0ABU2FGC3</accession>
<evidence type="ECO:0000313" key="2">
    <source>
        <dbReference type="EMBL" id="MDS0261296.1"/>
    </source>
</evidence>
<reference evidence="2 3" key="1">
    <citation type="submission" date="2022-06" db="EMBL/GenBank/DDBJ databases">
        <title>Haloarcula sp. a new haloarchaeum isolate from saline soil.</title>
        <authorList>
            <person name="Strakova D."/>
            <person name="Galisteo C."/>
            <person name="Sanchez-Porro C."/>
            <person name="Ventosa A."/>
        </authorList>
    </citation>
    <scope>NUCLEOTIDE SEQUENCE [LARGE SCALE GENOMIC DNA]</scope>
    <source>
        <strain evidence="2 3">S1CR25-12</strain>
    </source>
</reference>
<organism evidence="2 3">
    <name type="scientific">Haloarcula saliterrae</name>
    <dbReference type="NCBI Taxonomy" id="2950534"/>
    <lineage>
        <taxon>Archaea</taxon>
        <taxon>Methanobacteriati</taxon>
        <taxon>Methanobacteriota</taxon>
        <taxon>Stenosarchaea group</taxon>
        <taxon>Halobacteria</taxon>
        <taxon>Halobacteriales</taxon>
        <taxon>Haloarculaceae</taxon>
        <taxon>Haloarcula</taxon>
    </lineage>
</organism>
<dbReference type="EMBL" id="JAMQON010000006">
    <property type="protein sequence ID" value="MDS0261296.1"/>
    <property type="molecule type" value="Genomic_DNA"/>
</dbReference>
<dbReference type="Pfam" id="PF19102">
    <property type="entry name" value="DUF5789"/>
    <property type="match status" value="1"/>
</dbReference>
<evidence type="ECO:0008006" key="4">
    <source>
        <dbReference type="Google" id="ProtNLM"/>
    </source>
</evidence>